<proteinExistence type="predicted"/>
<comment type="caution">
    <text evidence="1">The sequence shown here is derived from an EMBL/GenBank/DDBJ whole genome shotgun (WGS) entry which is preliminary data.</text>
</comment>
<dbReference type="EMBL" id="JAKZJU020000001">
    <property type="protein sequence ID" value="MDL2059369.1"/>
    <property type="molecule type" value="Genomic_DNA"/>
</dbReference>
<accession>A0ABT7ILX8</accession>
<protein>
    <submittedName>
        <fullName evidence="1">Uncharacterized protein</fullName>
    </submittedName>
</protein>
<dbReference type="Proteomes" id="UP001165481">
    <property type="component" value="Unassembled WGS sequence"/>
</dbReference>
<reference evidence="1" key="1">
    <citation type="submission" date="2023-03" db="EMBL/GenBank/DDBJ databases">
        <title>Mesosutterella sp. nov. isolated from porcine feces.</title>
        <authorList>
            <person name="Yu S."/>
        </authorList>
    </citation>
    <scope>NUCLEOTIDE SEQUENCE</scope>
    <source>
        <strain evidence="1">AGMB02718</strain>
    </source>
</reference>
<name>A0ABT7ILX8_9BURK</name>
<sequence>MHSTIREAVGLQSFSVQTLTEATREKPVAFCGYFIRYRCLDLGSVKVSLGETATKWNEDGTPSGFKETSLSFGIQSDSFWHFVSQSFVLGGKDPSSLYAVWIIACPLMERDTAGSSIPLTLLHDNVMGPIMPWDELTVQVSFIAASLKIIPKSQLGGPLSMRASFESVKTAFSPAPLCQIRAPMIKWDVRPETETALGRVPGFFHAWAATPFGCLEVFYTAADSKEMTQLCKTAGESECVLEAEGWLVGDVATGRFRNSLILDEAHDLRLLAVAQAHRAYKPLHAVFTPDISLNVNGKLQAQGVEPVLDWLRANTDYKKNTSLASRCAYVRRRNPQKNTTGLGIGLVDAKEQNICMLFEGRCDPAGRIDRLEVSAPAPEDIDMFLGFSYWTAYPGEFSGCWVKKTSREQIDQAWKGMDPGQFDDLASTEGDFWEFRSHDRLTEEPLVEFIGTSDAASDCIKAAIEASTITENMPGGMILLDAEDRPGLSLPARPSDETAAENTLNVEETVPVLPGQIHSMEVRASFLPKGCANGELALLNELEPNAFACFVPGLSSFAHSFAREPGFKENFELFGLAFDPSIRDTEPLLITEGPLYEMDLKNFLEQNPGKTKADFKGAKVLTDQMVILSSSETSCWYSFTGPVLSVSDCDLFGTPLYSMVTPISKSGARDFLIRLYANKKAFKKPVKAGDSISCALWLLARMPRKQNIIN</sequence>
<evidence type="ECO:0000313" key="2">
    <source>
        <dbReference type="Proteomes" id="UP001165481"/>
    </source>
</evidence>
<gene>
    <name evidence="1" type="ORF">MUN46_005415</name>
</gene>
<keyword evidence="2" id="KW-1185">Reference proteome</keyword>
<dbReference type="RefSeq" id="WP_243377649.1">
    <property type="nucleotide sequence ID" value="NZ_JAKZJU020000001.1"/>
</dbReference>
<evidence type="ECO:0000313" key="1">
    <source>
        <dbReference type="EMBL" id="MDL2059369.1"/>
    </source>
</evidence>
<organism evidence="1 2">
    <name type="scientific">Mesosutterella faecium</name>
    <dbReference type="NCBI Taxonomy" id="2925194"/>
    <lineage>
        <taxon>Bacteria</taxon>
        <taxon>Pseudomonadati</taxon>
        <taxon>Pseudomonadota</taxon>
        <taxon>Betaproteobacteria</taxon>
        <taxon>Burkholderiales</taxon>
        <taxon>Sutterellaceae</taxon>
        <taxon>Mesosutterella</taxon>
    </lineage>
</organism>